<evidence type="ECO:0000313" key="3">
    <source>
        <dbReference type="EMBL" id="TYP69569.1"/>
    </source>
</evidence>
<evidence type="ECO:0000313" key="4">
    <source>
        <dbReference type="Proteomes" id="UP000323257"/>
    </source>
</evidence>
<dbReference type="PANTHER" id="PTHR40114:SF1">
    <property type="entry name" value="SLR0698 PROTEIN"/>
    <property type="match status" value="1"/>
</dbReference>
<feature type="domain" description="CYTH" evidence="2">
    <location>
        <begin position="2"/>
        <end position="161"/>
    </location>
</feature>
<dbReference type="AlphaFoldDB" id="A0A5S5BR51"/>
<organism evidence="3 4">
    <name type="scientific">Paenibacillus methanolicus</name>
    <dbReference type="NCBI Taxonomy" id="582686"/>
    <lineage>
        <taxon>Bacteria</taxon>
        <taxon>Bacillati</taxon>
        <taxon>Bacillota</taxon>
        <taxon>Bacilli</taxon>
        <taxon>Bacillales</taxon>
        <taxon>Paenibacillaceae</taxon>
        <taxon>Paenibacillus</taxon>
    </lineage>
</organism>
<dbReference type="InterPro" id="IPR023577">
    <property type="entry name" value="CYTH_domain"/>
</dbReference>
<reference evidence="3 4" key="1">
    <citation type="submission" date="2019-07" db="EMBL/GenBank/DDBJ databases">
        <title>Genomic Encyclopedia of Type Strains, Phase III (KMG-III): the genomes of soil and plant-associated and newly described type strains.</title>
        <authorList>
            <person name="Whitman W."/>
        </authorList>
    </citation>
    <scope>NUCLEOTIDE SEQUENCE [LARGE SCALE GENOMIC DNA]</scope>
    <source>
        <strain evidence="3 4">BL24</strain>
    </source>
</reference>
<evidence type="ECO:0000256" key="1">
    <source>
        <dbReference type="PIRSR" id="PIRSR016487-1"/>
    </source>
</evidence>
<dbReference type="PANTHER" id="PTHR40114">
    <property type="entry name" value="SLR0698 PROTEIN"/>
    <property type="match status" value="1"/>
</dbReference>
<comment type="caution">
    <text evidence="3">The sequence shown here is derived from an EMBL/GenBank/DDBJ whole genome shotgun (WGS) entry which is preliminary data.</text>
</comment>
<protein>
    <submittedName>
        <fullName evidence="3">CYTH domain-containing protein</fullName>
    </submittedName>
</protein>
<dbReference type="EMBL" id="VNHS01000014">
    <property type="protein sequence ID" value="TYP69569.1"/>
    <property type="molecule type" value="Genomic_DNA"/>
</dbReference>
<dbReference type="OrthoDB" id="9805588at2"/>
<feature type="active site" description="Proton acceptor" evidence="1">
    <location>
        <position position="36"/>
    </location>
</feature>
<dbReference type="PIRSF" id="PIRSF016487">
    <property type="entry name" value="CYTH_UCP016487"/>
    <property type="match status" value="1"/>
</dbReference>
<accession>A0A5S5BR51</accession>
<proteinExistence type="predicted"/>
<gene>
    <name evidence="3" type="ORF">BCM02_11485</name>
</gene>
<dbReference type="SMART" id="SM01118">
    <property type="entry name" value="CYTH"/>
    <property type="match status" value="1"/>
</dbReference>
<dbReference type="InterPro" id="IPR033469">
    <property type="entry name" value="CYTH-like_dom_sf"/>
</dbReference>
<keyword evidence="4" id="KW-1185">Reference proteome</keyword>
<dbReference type="Gene3D" id="2.40.320.10">
    <property type="entry name" value="Hypothetical Protein Pfu-838710-001"/>
    <property type="match status" value="1"/>
</dbReference>
<dbReference type="RefSeq" id="WP_148932958.1">
    <property type="nucleotide sequence ID" value="NZ_VNHS01000014.1"/>
</dbReference>
<evidence type="ECO:0000259" key="2">
    <source>
        <dbReference type="SMART" id="SM01118"/>
    </source>
</evidence>
<dbReference type="Proteomes" id="UP000323257">
    <property type="component" value="Unassembled WGS sequence"/>
</dbReference>
<dbReference type="Pfam" id="PF01928">
    <property type="entry name" value="CYTH"/>
    <property type="match status" value="1"/>
</dbReference>
<dbReference type="InterPro" id="IPR012042">
    <property type="entry name" value="NeuTTM/CthTTM-like"/>
</dbReference>
<name>A0A5S5BR51_9BACL</name>
<sequence>MGKEIERKYLLDAFPEAEVASGALKVLSRQTIYQTYLAYSEKEEIRVRQIEDEQGGRTYTHTFKSGHGMVREEIEYAISGEVYEQLLRRTKLTPLMKVRTTVDCDGAKFEIDEYKQVNLTVVEAEFADLSAAQYFIPPAWFGRELGAEDEYRNKTLWLQLQTAE</sequence>
<dbReference type="SUPFAM" id="SSF55154">
    <property type="entry name" value="CYTH-like phosphatases"/>
    <property type="match status" value="1"/>
</dbReference>